<dbReference type="InterPro" id="IPR036390">
    <property type="entry name" value="WH_DNA-bd_sf"/>
</dbReference>
<dbReference type="InterPro" id="IPR036388">
    <property type="entry name" value="WH-like_DNA-bd_sf"/>
</dbReference>
<dbReference type="PANTHER" id="PTHR46577">
    <property type="entry name" value="HTH-TYPE TRANSCRIPTIONAL REGULATORY PROTEIN GABR"/>
    <property type="match status" value="1"/>
</dbReference>
<accession>A0ABN2FWX7</accession>
<evidence type="ECO:0000256" key="4">
    <source>
        <dbReference type="ARBA" id="ARBA00023125"/>
    </source>
</evidence>
<comment type="caution">
    <text evidence="7">The sequence shown here is derived from an EMBL/GenBank/DDBJ whole genome shotgun (WGS) entry which is preliminary data.</text>
</comment>
<keyword evidence="7" id="KW-0032">Aminotransferase</keyword>
<keyword evidence="8" id="KW-1185">Reference proteome</keyword>
<evidence type="ECO:0000256" key="5">
    <source>
        <dbReference type="ARBA" id="ARBA00023163"/>
    </source>
</evidence>
<dbReference type="Pfam" id="PF00155">
    <property type="entry name" value="Aminotran_1_2"/>
    <property type="match status" value="1"/>
</dbReference>
<feature type="domain" description="HTH gntR-type" evidence="6">
    <location>
        <begin position="22"/>
        <end position="90"/>
    </location>
</feature>
<dbReference type="InterPro" id="IPR000524">
    <property type="entry name" value="Tscrpt_reg_HTH_GntR"/>
</dbReference>
<keyword evidence="3" id="KW-0805">Transcription regulation</keyword>
<dbReference type="InterPro" id="IPR051446">
    <property type="entry name" value="HTH_trans_reg/aminotransferase"/>
</dbReference>
<dbReference type="InterPro" id="IPR004839">
    <property type="entry name" value="Aminotransferase_I/II_large"/>
</dbReference>
<keyword evidence="2" id="KW-0663">Pyridoxal phosphate</keyword>
<protein>
    <submittedName>
        <fullName evidence="7">PLP-dependent aminotransferase family protein</fullName>
    </submittedName>
</protein>
<dbReference type="PROSITE" id="PS50949">
    <property type="entry name" value="HTH_GNTR"/>
    <property type="match status" value="1"/>
</dbReference>
<proteinExistence type="inferred from homology"/>
<organism evidence="7 8">
    <name type="scientific">Fodinicola feengrottensis</name>
    <dbReference type="NCBI Taxonomy" id="435914"/>
    <lineage>
        <taxon>Bacteria</taxon>
        <taxon>Bacillati</taxon>
        <taxon>Actinomycetota</taxon>
        <taxon>Actinomycetes</taxon>
        <taxon>Mycobacteriales</taxon>
        <taxon>Fodinicola</taxon>
    </lineage>
</organism>
<dbReference type="Gene3D" id="1.10.10.10">
    <property type="entry name" value="Winged helix-like DNA-binding domain superfamily/Winged helix DNA-binding domain"/>
    <property type="match status" value="1"/>
</dbReference>
<evidence type="ECO:0000313" key="7">
    <source>
        <dbReference type="EMBL" id="GAA1661022.1"/>
    </source>
</evidence>
<keyword evidence="7" id="KW-0808">Transferase</keyword>
<dbReference type="InterPro" id="IPR015424">
    <property type="entry name" value="PyrdxlP-dep_Trfase"/>
</dbReference>
<dbReference type="Gene3D" id="3.40.640.10">
    <property type="entry name" value="Type I PLP-dependent aspartate aminotransferase-like (Major domain)"/>
    <property type="match status" value="1"/>
</dbReference>
<dbReference type="CDD" id="cd07377">
    <property type="entry name" value="WHTH_GntR"/>
    <property type="match status" value="1"/>
</dbReference>
<evidence type="ECO:0000256" key="2">
    <source>
        <dbReference type="ARBA" id="ARBA00022898"/>
    </source>
</evidence>
<name>A0ABN2FWX7_9ACTN</name>
<evidence type="ECO:0000259" key="6">
    <source>
        <dbReference type="PROSITE" id="PS50949"/>
    </source>
</evidence>
<gene>
    <name evidence="7" type="ORF">GCM10009765_08090</name>
</gene>
<dbReference type="RefSeq" id="WP_344307210.1">
    <property type="nucleotide sequence ID" value="NZ_BAAANY010000002.1"/>
</dbReference>
<dbReference type="PRINTS" id="PR00035">
    <property type="entry name" value="HTHGNTR"/>
</dbReference>
<dbReference type="SMART" id="SM00345">
    <property type="entry name" value="HTH_GNTR"/>
    <property type="match status" value="1"/>
</dbReference>
<dbReference type="CDD" id="cd00609">
    <property type="entry name" value="AAT_like"/>
    <property type="match status" value="1"/>
</dbReference>
<sequence>MPIEWAGLSPELLLPLDRTAELSLRCQLEGGLREAIRAGRLRAQERLPSSRELARMLGVSRGLVQECFGQLQAEGYLTTRVGSATRVAEGAWTTPVTAAAAAAPPRLIADFRHGVPDLASFPRGDWLWAQKEICREMPNAALDYGDPRGILELREVLASYLGRVRGAAAEPSRMVVCTGFAQGLNLVLRALVQKGIQRIAFEDPGYDEDGVAYRQKALGIEPVRVPVDAFGVDVEALAASGADAVVVTPAHQWPTGVVLTPERRQALVAWAVSRKGTIIEDDYDAEFRYDREPVGALQGLAPDRVVALGTVSKSLAPTLRLGWILCPPSLNAAISAEKHLSDRGSPGLEQLAVAKLVESGRFDRHLRRMRGIYAARRTALVDALAHHAPAVTLTGLAAGFHAVAHLPAGVGEKAVIEAARERLVGLYGMSECRAGGRTDPAQLVLGFGNLGERAIRTGIATIADLLS</sequence>
<dbReference type="GO" id="GO:0008483">
    <property type="term" value="F:transaminase activity"/>
    <property type="evidence" value="ECO:0007669"/>
    <property type="project" value="UniProtKB-KW"/>
</dbReference>
<evidence type="ECO:0000256" key="3">
    <source>
        <dbReference type="ARBA" id="ARBA00023015"/>
    </source>
</evidence>
<dbReference type="SUPFAM" id="SSF53383">
    <property type="entry name" value="PLP-dependent transferases"/>
    <property type="match status" value="1"/>
</dbReference>
<dbReference type="EMBL" id="BAAANY010000002">
    <property type="protein sequence ID" value="GAA1661022.1"/>
    <property type="molecule type" value="Genomic_DNA"/>
</dbReference>
<dbReference type="Proteomes" id="UP001500618">
    <property type="component" value="Unassembled WGS sequence"/>
</dbReference>
<evidence type="ECO:0000313" key="8">
    <source>
        <dbReference type="Proteomes" id="UP001500618"/>
    </source>
</evidence>
<keyword evidence="4" id="KW-0238">DNA-binding</keyword>
<dbReference type="PANTHER" id="PTHR46577:SF1">
    <property type="entry name" value="HTH-TYPE TRANSCRIPTIONAL REGULATORY PROTEIN GABR"/>
    <property type="match status" value="1"/>
</dbReference>
<dbReference type="SUPFAM" id="SSF46785">
    <property type="entry name" value="Winged helix' DNA-binding domain"/>
    <property type="match status" value="1"/>
</dbReference>
<dbReference type="Pfam" id="PF00392">
    <property type="entry name" value="GntR"/>
    <property type="match status" value="1"/>
</dbReference>
<reference evidence="7 8" key="1">
    <citation type="journal article" date="2019" name="Int. J. Syst. Evol. Microbiol.">
        <title>The Global Catalogue of Microorganisms (GCM) 10K type strain sequencing project: providing services to taxonomists for standard genome sequencing and annotation.</title>
        <authorList>
            <consortium name="The Broad Institute Genomics Platform"/>
            <consortium name="The Broad Institute Genome Sequencing Center for Infectious Disease"/>
            <person name="Wu L."/>
            <person name="Ma J."/>
        </authorList>
    </citation>
    <scope>NUCLEOTIDE SEQUENCE [LARGE SCALE GENOMIC DNA]</scope>
    <source>
        <strain evidence="7 8">JCM 14718</strain>
    </source>
</reference>
<dbReference type="InterPro" id="IPR015421">
    <property type="entry name" value="PyrdxlP-dep_Trfase_major"/>
</dbReference>
<evidence type="ECO:0000256" key="1">
    <source>
        <dbReference type="ARBA" id="ARBA00005384"/>
    </source>
</evidence>
<keyword evidence="5" id="KW-0804">Transcription</keyword>
<comment type="similarity">
    <text evidence="1">In the C-terminal section; belongs to the class-I pyridoxal-phosphate-dependent aminotransferase family.</text>
</comment>